<comment type="function">
    <text evidence="5">Catalyzes the condensation of 2 farnesyl pyrophosphate (FPP) moieties to form squalene.</text>
</comment>
<reference evidence="6 7" key="1">
    <citation type="submission" date="2014-06" db="EMBL/GenBank/DDBJ databases">
        <title>Evolutionary Origins and Diversification of the Mycorrhizal Mutualists.</title>
        <authorList>
            <consortium name="DOE Joint Genome Institute"/>
            <consortium name="Mycorrhizal Genomics Consortium"/>
            <person name="Kohler A."/>
            <person name="Kuo A."/>
            <person name="Nagy L.G."/>
            <person name="Floudas D."/>
            <person name="Copeland A."/>
            <person name="Barry K.W."/>
            <person name="Cichocki N."/>
            <person name="Veneault-Fourrey C."/>
            <person name="LaButti K."/>
            <person name="Lindquist E.A."/>
            <person name="Lipzen A."/>
            <person name="Lundell T."/>
            <person name="Morin E."/>
            <person name="Murat C."/>
            <person name="Riley R."/>
            <person name="Ohm R."/>
            <person name="Sun H."/>
            <person name="Tunlid A."/>
            <person name="Henrissat B."/>
            <person name="Grigoriev I.V."/>
            <person name="Hibbett D.S."/>
            <person name="Martin F."/>
        </authorList>
    </citation>
    <scope>NUCLEOTIDE SEQUENCE [LARGE SCALE GENOMIC DNA]</scope>
    <source>
        <strain evidence="6 7">SS14</strain>
    </source>
</reference>
<dbReference type="Proteomes" id="UP000054279">
    <property type="component" value="Unassembled WGS sequence"/>
</dbReference>
<dbReference type="UniPathway" id="UPA00767">
    <property type="reaction ID" value="UER00751"/>
</dbReference>
<evidence type="ECO:0000256" key="5">
    <source>
        <dbReference type="RuleBase" id="RU368088"/>
    </source>
</evidence>
<comment type="catalytic activity">
    <reaction evidence="5">
        <text>2 (2E,6E)-farnesyl diphosphate + NADPH + H(+) = squalene + 2 diphosphate + NADP(+)</text>
        <dbReference type="Rhea" id="RHEA:32295"/>
        <dbReference type="ChEBI" id="CHEBI:15378"/>
        <dbReference type="ChEBI" id="CHEBI:15440"/>
        <dbReference type="ChEBI" id="CHEBI:33019"/>
        <dbReference type="ChEBI" id="CHEBI:57783"/>
        <dbReference type="ChEBI" id="CHEBI:58349"/>
        <dbReference type="ChEBI" id="CHEBI:175763"/>
        <dbReference type="EC" id="2.5.1.21"/>
    </reaction>
</comment>
<keyword evidence="5" id="KW-1133">Transmembrane helix</keyword>
<dbReference type="NCBIfam" id="TIGR01559">
    <property type="entry name" value="squal_synth"/>
    <property type="match status" value="1"/>
</dbReference>
<evidence type="ECO:0000256" key="4">
    <source>
        <dbReference type="ARBA" id="ARBA00022679"/>
    </source>
</evidence>
<organism evidence="6 7">
    <name type="scientific">Sphaerobolus stellatus (strain SS14)</name>
    <dbReference type="NCBI Taxonomy" id="990650"/>
    <lineage>
        <taxon>Eukaryota</taxon>
        <taxon>Fungi</taxon>
        <taxon>Dikarya</taxon>
        <taxon>Basidiomycota</taxon>
        <taxon>Agaricomycotina</taxon>
        <taxon>Agaricomycetes</taxon>
        <taxon>Phallomycetidae</taxon>
        <taxon>Geastrales</taxon>
        <taxon>Sphaerobolaceae</taxon>
        <taxon>Sphaerobolus</taxon>
    </lineage>
</organism>
<evidence type="ECO:0000313" key="6">
    <source>
        <dbReference type="EMBL" id="KIJ32484.1"/>
    </source>
</evidence>
<dbReference type="GO" id="GO:0051996">
    <property type="term" value="F:squalene synthase [NAD(P)H] activity"/>
    <property type="evidence" value="ECO:0007669"/>
    <property type="project" value="UniProtKB-UniRule"/>
</dbReference>
<evidence type="ECO:0000256" key="1">
    <source>
        <dbReference type="ARBA" id="ARBA00001946"/>
    </source>
</evidence>
<comment type="catalytic activity">
    <reaction evidence="5">
        <text>2 (2E,6E)-farnesyl diphosphate + NADH + H(+) = squalene + 2 diphosphate + NAD(+)</text>
        <dbReference type="Rhea" id="RHEA:32299"/>
        <dbReference type="ChEBI" id="CHEBI:15378"/>
        <dbReference type="ChEBI" id="CHEBI:15440"/>
        <dbReference type="ChEBI" id="CHEBI:33019"/>
        <dbReference type="ChEBI" id="CHEBI:57540"/>
        <dbReference type="ChEBI" id="CHEBI:57945"/>
        <dbReference type="ChEBI" id="CHEBI:175763"/>
        <dbReference type="EC" id="2.5.1.21"/>
    </reaction>
</comment>
<dbReference type="GO" id="GO:0045338">
    <property type="term" value="P:farnesyl diphosphate metabolic process"/>
    <property type="evidence" value="ECO:0007669"/>
    <property type="project" value="InterPro"/>
</dbReference>
<dbReference type="InterPro" id="IPR008949">
    <property type="entry name" value="Isoprenoid_synthase_dom_sf"/>
</dbReference>
<dbReference type="GO" id="GO:0006696">
    <property type="term" value="P:ergosterol biosynthetic process"/>
    <property type="evidence" value="ECO:0007669"/>
    <property type="project" value="TreeGrafter"/>
</dbReference>
<keyword evidence="5" id="KW-0812">Transmembrane</keyword>
<accession>A0A0C9UCR8</accession>
<evidence type="ECO:0000256" key="3">
    <source>
        <dbReference type="ARBA" id="ARBA00012373"/>
    </source>
</evidence>
<dbReference type="SFLD" id="SFLDS00005">
    <property type="entry name" value="Isoprenoid_Synthase_Type_I"/>
    <property type="match status" value="1"/>
</dbReference>
<keyword evidence="7" id="KW-1185">Reference proteome</keyword>
<dbReference type="PROSITE" id="PS01045">
    <property type="entry name" value="SQUALEN_PHYTOEN_SYN_2"/>
    <property type="match status" value="1"/>
</dbReference>
<dbReference type="InterPro" id="IPR006449">
    <property type="entry name" value="Squal_synth-like"/>
</dbReference>
<dbReference type="Gene3D" id="1.10.600.10">
    <property type="entry name" value="Farnesyl Diphosphate Synthase"/>
    <property type="match status" value="1"/>
</dbReference>
<evidence type="ECO:0000313" key="7">
    <source>
        <dbReference type="Proteomes" id="UP000054279"/>
    </source>
</evidence>
<dbReference type="OrthoDB" id="431150at2759"/>
<gene>
    <name evidence="6" type="ORF">M422DRAFT_35788</name>
</gene>
<comment type="cofactor">
    <cofactor evidence="1 5">
        <name>Mg(2+)</name>
        <dbReference type="ChEBI" id="CHEBI:18420"/>
    </cofactor>
</comment>
<dbReference type="FunFam" id="1.10.600.10:FF:000023">
    <property type="entry name" value="Squalene synthase"/>
    <property type="match status" value="1"/>
</dbReference>
<evidence type="ECO:0000256" key="2">
    <source>
        <dbReference type="ARBA" id="ARBA00006251"/>
    </source>
</evidence>
<dbReference type="GO" id="GO:0005789">
    <property type="term" value="C:endoplasmic reticulum membrane"/>
    <property type="evidence" value="ECO:0007669"/>
    <property type="project" value="TreeGrafter"/>
</dbReference>
<dbReference type="GO" id="GO:0055056">
    <property type="term" value="F:D-glucose transmembrane transporter activity"/>
    <property type="evidence" value="ECO:0007669"/>
    <property type="project" value="UniProtKB-UniRule"/>
</dbReference>
<dbReference type="SFLD" id="SFLDG01018">
    <property type="entry name" value="Squalene/Phytoene_Synthase_Lik"/>
    <property type="match status" value="1"/>
</dbReference>
<dbReference type="InterPro" id="IPR002060">
    <property type="entry name" value="Squ/phyt_synthse"/>
</dbReference>
<dbReference type="PANTHER" id="PTHR11626:SF2">
    <property type="entry name" value="SQUALENE SYNTHASE"/>
    <property type="match status" value="1"/>
</dbReference>
<protein>
    <recommendedName>
        <fullName evidence="3 5">Squalene synthase</fullName>
        <shortName evidence="5">SQS</shortName>
        <shortName evidence="5">SS</shortName>
        <ecNumber evidence="3 5">2.5.1.21</ecNumber>
    </recommendedName>
</protein>
<feature type="transmembrane region" description="Helical" evidence="5">
    <location>
        <begin position="446"/>
        <end position="473"/>
    </location>
</feature>
<dbReference type="Pfam" id="PF00494">
    <property type="entry name" value="SQS_PSY"/>
    <property type="match status" value="1"/>
</dbReference>
<dbReference type="InterPro" id="IPR033904">
    <property type="entry name" value="Trans_IPPS_HH"/>
</dbReference>
<dbReference type="CDD" id="cd00683">
    <property type="entry name" value="Trans_IPPS_HH"/>
    <property type="match status" value="1"/>
</dbReference>
<dbReference type="EMBL" id="KN837226">
    <property type="protein sequence ID" value="KIJ32484.1"/>
    <property type="molecule type" value="Genomic_DNA"/>
</dbReference>
<comment type="pathway">
    <text evidence="5">Terpene metabolism; lanosterol biosynthesis; lanosterol from farnesyl diphosphate: step 1/3.</text>
</comment>
<dbReference type="InterPro" id="IPR044844">
    <property type="entry name" value="Trans_IPPS_euk-type"/>
</dbReference>
<sequence length="474" mass="54531">MKAREIIKLLFTHPDELRHIVTYFIWHEKNRDIAAKKEHATSGWDRATMRRCWEFLDMTSRSFSAVIKELEGDLARVICLYYLVLRGLDTVEDDTSIPDDVKQPILRSFHEKLSQPGWTYDKIRPEEKDRQLLVEFDVVVDEIMRLEPKFRDPIIDITKKMETGMADFCHRADTGNEYSVNTWEEYDLYCHYVAGLVGEGLSRLFSASGKEASFIGDQLVLSNSMGLLLQKTNIMRDFREDLEQGRLFWPKELWVKHGFKHPKEMCEEVNEKRAVGALNEMILDAMTHAVDALDYLTLLRNQSVFNFVAIPATMAMATLEVCYTNKNVLHKNVKIRKGQAVQLITRSTNPREVAYIFRDYARKIHGKAKPSDPSYVPICVMAGKVEQWVERHYPSFVQIDSNPGGGFQARINQNDRRSAVLQREKEIDAKKLGRPVVEEPGIPWDLLLFVVVGILVIVAMGLGLAWVIATYFAN</sequence>
<dbReference type="HOGENOM" id="CLU_031981_2_2_1"/>
<dbReference type="EC" id="2.5.1.21" evidence="3 5"/>
<dbReference type="InterPro" id="IPR019845">
    <property type="entry name" value="Squalene/phytoene_synthase_CS"/>
</dbReference>
<keyword evidence="4 5" id="KW-0808">Transferase</keyword>
<dbReference type="AlphaFoldDB" id="A0A0C9UCR8"/>
<keyword evidence="5" id="KW-0472">Membrane</keyword>
<dbReference type="PROSITE" id="PS01044">
    <property type="entry name" value="SQUALEN_PHYTOEN_SYN_1"/>
    <property type="match status" value="1"/>
</dbReference>
<name>A0A0C9UCR8_SPHS4</name>
<comment type="similarity">
    <text evidence="2 5">Belongs to the phytoene/squalene synthase family.</text>
</comment>
<dbReference type="PANTHER" id="PTHR11626">
    <property type="entry name" value="FARNESYL-DIPHOSPHATE FARNESYLTRANSFERASE"/>
    <property type="match status" value="1"/>
</dbReference>
<dbReference type="SUPFAM" id="SSF48576">
    <property type="entry name" value="Terpenoid synthases"/>
    <property type="match status" value="1"/>
</dbReference>
<proteinExistence type="inferred from homology"/>